<name>X1KMB6_9ZZZZ</name>
<accession>X1KMB6</accession>
<dbReference type="Gene3D" id="3.30.70.1350">
    <property type="entry name" value="Cation efflux protein, cytoplasmic domain"/>
    <property type="match status" value="1"/>
</dbReference>
<evidence type="ECO:0000313" key="2">
    <source>
        <dbReference type="EMBL" id="GAH83193.1"/>
    </source>
</evidence>
<dbReference type="InterPro" id="IPR027470">
    <property type="entry name" value="Cation_efflux_CTD"/>
</dbReference>
<dbReference type="Pfam" id="PF16916">
    <property type="entry name" value="ZT_dimer"/>
    <property type="match status" value="1"/>
</dbReference>
<proteinExistence type="predicted"/>
<dbReference type="EMBL" id="BARU01044967">
    <property type="protein sequence ID" value="GAH83193.1"/>
    <property type="molecule type" value="Genomic_DNA"/>
</dbReference>
<dbReference type="SUPFAM" id="SSF160240">
    <property type="entry name" value="Cation efflux protein cytoplasmic domain-like"/>
    <property type="match status" value="1"/>
</dbReference>
<evidence type="ECO:0000259" key="1">
    <source>
        <dbReference type="Pfam" id="PF16916"/>
    </source>
</evidence>
<protein>
    <recommendedName>
        <fullName evidence="1">Cation efflux protein cytoplasmic domain-containing protein</fullName>
    </recommendedName>
</protein>
<organism evidence="2">
    <name type="scientific">marine sediment metagenome</name>
    <dbReference type="NCBI Taxonomy" id="412755"/>
    <lineage>
        <taxon>unclassified sequences</taxon>
        <taxon>metagenomes</taxon>
        <taxon>ecological metagenomes</taxon>
    </lineage>
</organism>
<reference evidence="2" key="1">
    <citation type="journal article" date="2014" name="Front. Microbiol.">
        <title>High frequency of phylogenetically diverse reductive dehalogenase-homologous genes in deep subseafloor sedimentary metagenomes.</title>
        <authorList>
            <person name="Kawai M."/>
            <person name="Futagami T."/>
            <person name="Toyoda A."/>
            <person name="Takaki Y."/>
            <person name="Nishi S."/>
            <person name="Hori S."/>
            <person name="Arai W."/>
            <person name="Tsubouchi T."/>
            <person name="Morono Y."/>
            <person name="Uchiyama I."/>
            <person name="Ito T."/>
            <person name="Fujiyama A."/>
            <person name="Inagaki F."/>
            <person name="Takami H."/>
        </authorList>
    </citation>
    <scope>NUCLEOTIDE SEQUENCE</scope>
    <source>
        <strain evidence="2">Expedition CK06-06</strain>
    </source>
</reference>
<gene>
    <name evidence="2" type="ORF">S03H2_68404</name>
</gene>
<feature type="domain" description="Cation efflux protein cytoplasmic" evidence="1">
    <location>
        <begin position="2"/>
        <end position="51"/>
    </location>
</feature>
<sequence>RLGSSFIVDIEVAVDSSLTVEQGHQVAEEVKSGLLGEVEHVQDVIVHVNPYRPHQTLEKR</sequence>
<dbReference type="InterPro" id="IPR036837">
    <property type="entry name" value="Cation_efflux_CTD_sf"/>
</dbReference>
<dbReference type="AlphaFoldDB" id="X1KMB6"/>
<comment type="caution">
    <text evidence="2">The sequence shown here is derived from an EMBL/GenBank/DDBJ whole genome shotgun (WGS) entry which is preliminary data.</text>
</comment>
<feature type="non-terminal residue" evidence="2">
    <location>
        <position position="1"/>
    </location>
</feature>